<keyword evidence="5" id="KW-0472">Membrane</keyword>
<evidence type="ECO:0000256" key="1">
    <source>
        <dbReference type="ARBA" id="ARBA00004308"/>
    </source>
</evidence>
<evidence type="ECO:0000256" key="3">
    <source>
        <dbReference type="ARBA" id="ARBA00022448"/>
    </source>
</evidence>
<evidence type="ECO:0000313" key="8">
    <source>
        <dbReference type="EMBL" id="POR35338.1"/>
    </source>
</evidence>
<dbReference type="Proteomes" id="UP000237481">
    <property type="component" value="Unassembled WGS sequence"/>
</dbReference>
<feature type="region of interest" description="Disordered" evidence="6">
    <location>
        <begin position="578"/>
        <end position="597"/>
    </location>
</feature>
<evidence type="ECO:0000313" key="9">
    <source>
        <dbReference type="Proteomes" id="UP000237481"/>
    </source>
</evidence>
<dbReference type="InterPro" id="IPR026740">
    <property type="entry name" value="AP3_beta"/>
</dbReference>
<evidence type="ECO:0000259" key="7">
    <source>
        <dbReference type="Pfam" id="PF01602"/>
    </source>
</evidence>
<accession>A0A2S4KYR9</accession>
<evidence type="ECO:0000256" key="4">
    <source>
        <dbReference type="ARBA" id="ARBA00022927"/>
    </source>
</evidence>
<feature type="region of interest" description="Disordered" evidence="6">
    <location>
        <begin position="1"/>
        <end position="71"/>
    </location>
</feature>
<dbReference type="Gene3D" id="1.25.10.10">
    <property type="entry name" value="Leucine-rich Repeat Variant"/>
    <property type="match status" value="1"/>
</dbReference>
<evidence type="ECO:0000256" key="5">
    <source>
        <dbReference type="ARBA" id="ARBA00023136"/>
    </source>
</evidence>
<organism evidence="8 9">
    <name type="scientific">Tolypocladium paradoxum</name>
    <dbReference type="NCBI Taxonomy" id="94208"/>
    <lineage>
        <taxon>Eukaryota</taxon>
        <taxon>Fungi</taxon>
        <taxon>Dikarya</taxon>
        <taxon>Ascomycota</taxon>
        <taxon>Pezizomycotina</taxon>
        <taxon>Sordariomycetes</taxon>
        <taxon>Hypocreomycetidae</taxon>
        <taxon>Hypocreales</taxon>
        <taxon>Ophiocordycipitaceae</taxon>
        <taxon>Tolypocladium</taxon>
    </lineage>
</organism>
<dbReference type="GO" id="GO:0006886">
    <property type="term" value="P:intracellular protein transport"/>
    <property type="evidence" value="ECO:0007669"/>
    <property type="project" value="InterPro"/>
</dbReference>
<reference evidence="8 9" key="1">
    <citation type="submission" date="2018-01" db="EMBL/GenBank/DDBJ databases">
        <title>Harnessing the power of phylogenomics to disentangle the directionality and signatures of interkingdom host jumping in the parasitic fungal genus Tolypocladium.</title>
        <authorList>
            <person name="Quandt C.A."/>
            <person name="Patterson W."/>
            <person name="Spatafora J.W."/>
        </authorList>
    </citation>
    <scope>NUCLEOTIDE SEQUENCE [LARGE SCALE GENOMIC DNA]</scope>
    <source>
        <strain evidence="8 9">NRBC 100945</strain>
    </source>
</reference>
<gene>
    <name evidence="8" type="ORF">TPAR_04468</name>
</gene>
<dbReference type="GO" id="GO:0012505">
    <property type="term" value="C:endomembrane system"/>
    <property type="evidence" value="ECO:0007669"/>
    <property type="project" value="UniProtKB-SubCell"/>
</dbReference>
<dbReference type="Pfam" id="PF01602">
    <property type="entry name" value="Adaptin_N"/>
    <property type="match status" value="1"/>
</dbReference>
<comment type="subcellular location">
    <subcellularLocation>
        <location evidence="1">Endomembrane system</location>
    </subcellularLocation>
</comment>
<evidence type="ECO:0000256" key="6">
    <source>
        <dbReference type="SAM" id="MobiDB-lite"/>
    </source>
</evidence>
<dbReference type="SUPFAM" id="SSF48371">
    <property type="entry name" value="ARM repeat"/>
    <property type="match status" value="1"/>
</dbReference>
<proteinExistence type="inferred from homology"/>
<feature type="region of interest" description="Disordered" evidence="6">
    <location>
        <begin position="692"/>
        <end position="796"/>
    </location>
</feature>
<dbReference type="GO" id="GO:0016192">
    <property type="term" value="P:vesicle-mediated transport"/>
    <property type="evidence" value="ECO:0007669"/>
    <property type="project" value="InterPro"/>
</dbReference>
<feature type="region of interest" description="Disordered" evidence="6">
    <location>
        <begin position="286"/>
        <end position="311"/>
    </location>
</feature>
<protein>
    <recommendedName>
        <fullName evidence="7">Clathrin/coatomer adaptor adaptin-like N-terminal domain-containing protein</fullName>
    </recommendedName>
</protein>
<dbReference type="EMBL" id="PKSG01000450">
    <property type="protein sequence ID" value="POR35338.1"/>
    <property type="molecule type" value="Genomic_DNA"/>
</dbReference>
<feature type="compositionally biased region" description="Basic and acidic residues" evidence="6">
    <location>
        <begin position="578"/>
        <end position="587"/>
    </location>
</feature>
<feature type="compositionally biased region" description="Low complexity" evidence="6">
    <location>
        <begin position="18"/>
        <end position="28"/>
    </location>
</feature>
<feature type="compositionally biased region" description="Basic and acidic residues" evidence="6">
    <location>
        <begin position="692"/>
        <end position="702"/>
    </location>
</feature>
<dbReference type="InterPro" id="IPR016024">
    <property type="entry name" value="ARM-type_fold"/>
</dbReference>
<dbReference type="InterPro" id="IPR011989">
    <property type="entry name" value="ARM-like"/>
</dbReference>
<dbReference type="PIRSF" id="PIRSF037096">
    <property type="entry name" value="AP3_complex_beta"/>
    <property type="match status" value="1"/>
</dbReference>
<comment type="similarity">
    <text evidence="2">Belongs to the adaptor complexes large subunit family.</text>
</comment>
<sequence>MAPPKRHSCNNHDPISSPPSSGAATSARGPRRRNGVNSEDLESHGDRELTLDAAQATRNVRTSSRPLDRNQMRKLLDSRNDREVLEGLRRVISMMYRNHKTLPFFSSVVKNVASPNIEIKKLVYIYLIHHAEHEPDLALLSINTIQKSLSDTNPQVRALALKTMSGIRVPVISQIVSLAIKKGVVDMSPFVRKAAALAIPKCYRLDPGQSPQLIDYLATLLGDKQYYVAGAAVAAFLEICPERMDLIHKHYRGLVRKIVDMDEWSQLAMLRLMTYYARRCFPRMSQASDKPPEETGIDDFYGESAGSGRGQDQMSLNPDLLLLLNSIRPLLQSRNSGVVIAVTRCYVDVGTPEYVKLAVGPLIALLRGAQDIQQVALYNVVSVCLLRPTDFVRYASHFLVKATDSAPVWELKLEVLTIIFPHSPMHVKSLILKELEHFSQGSNKALVREAVRAIGRCAQSDAATAPRCLKLLLGQITSLDGTLAAESLTVIRHLIQQDAEGHAGTVVRLAKNLDSATDAQARATIIWLVGEFSGLNGEDNIAPDVLRILLKEFPNESEAAKRQILLLAAKVYLHHVNRKSERDTQRDAEEDPPQETETHPIARLWDYVLLLVRYDTSFDLRDRARMYRSLLGVPQLATLMLLAPKPAPQAPSPSESRKGFLLGSSTLVLAGGGGVHGLRGYETLPDWVESGKEPDAKLRDQDGSSASSRYDVEKSAVPASERLDDAARAAATRTNGLGEGVGAKTLDDWLAEEEEESGETEEETEEETDDEDEEEASEEEDEESDDDGEGDRLVKS</sequence>
<dbReference type="GO" id="GO:0030123">
    <property type="term" value="C:AP-3 adaptor complex"/>
    <property type="evidence" value="ECO:0007669"/>
    <property type="project" value="InterPro"/>
</dbReference>
<keyword evidence="4" id="KW-0653">Protein transport</keyword>
<evidence type="ECO:0000256" key="2">
    <source>
        <dbReference type="ARBA" id="ARBA00006613"/>
    </source>
</evidence>
<dbReference type="PANTHER" id="PTHR11134">
    <property type="entry name" value="ADAPTOR COMPLEX SUBUNIT BETA FAMILY MEMBER"/>
    <property type="match status" value="1"/>
</dbReference>
<dbReference type="AlphaFoldDB" id="A0A2S4KYR9"/>
<dbReference type="OrthoDB" id="10254310at2759"/>
<feature type="compositionally biased region" description="Basic and acidic residues" evidence="6">
    <location>
        <begin position="41"/>
        <end position="50"/>
    </location>
</feature>
<name>A0A2S4KYR9_9HYPO</name>
<keyword evidence="9" id="KW-1185">Reference proteome</keyword>
<keyword evidence="3" id="KW-0813">Transport</keyword>
<feature type="compositionally biased region" description="Polar residues" evidence="6">
    <location>
        <begin position="56"/>
        <end position="65"/>
    </location>
</feature>
<dbReference type="STRING" id="94208.A0A2S4KYR9"/>
<comment type="caution">
    <text evidence="8">The sequence shown here is derived from an EMBL/GenBank/DDBJ whole genome shotgun (WGS) entry which is preliminary data.</text>
</comment>
<feature type="compositionally biased region" description="Acidic residues" evidence="6">
    <location>
        <begin position="749"/>
        <end position="789"/>
    </location>
</feature>
<feature type="domain" description="Clathrin/coatomer adaptor adaptin-like N-terminal" evidence="7">
    <location>
        <begin position="70"/>
        <end position="632"/>
    </location>
</feature>
<dbReference type="InterPro" id="IPR026739">
    <property type="entry name" value="AP_beta"/>
</dbReference>
<dbReference type="InterPro" id="IPR002553">
    <property type="entry name" value="Clathrin/coatomer_adapt-like_N"/>
</dbReference>